<proteinExistence type="predicted"/>
<name>A0A1G7LBQ9_9FIRM</name>
<dbReference type="Proteomes" id="UP000243333">
    <property type="component" value="Unassembled WGS sequence"/>
</dbReference>
<feature type="transmembrane region" description="Helical" evidence="1">
    <location>
        <begin position="14"/>
        <end position="32"/>
    </location>
</feature>
<organism evidence="2 3">
    <name type="scientific">Sporolituus thermophilus DSM 23256</name>
    <dbReference type="NCBI Taxonomy" id="1123285"/>
    <lineage>
        <taxon>Bacteria</taxon>
        <taxon>Bacillati</taxon>
        <taxon>Bacillota</taxon>
        <taxon>Negativicutes</taxon>
        <taxon>Selenomonadales</taxon>
        <taxon>Sporomusaceae</taxon>
        <taxon>Sporolituus</taxon>
    </lineage>
</organism>
<evidence type="ECO:0000313" key="3">
    <source>
        <dbReference type="Proteomes" id="UP000243333"/>
    </source>
</evidence>
<sequence>MGLEAIRQKPRSQVVARGLAVIGFLALTAMAYVQANYIIAALFTLPAVYYWRKLVKSSPSDRCRAERPAAPVDVDIVKSELREMQAYYRRLKKGWLWVGILGWGCTALLALAAPSIFLIVVVGLAGYASYAYMRCRSAIKLIETGLGKGG</sequence>
<evidence type="ECO:0000313" key="2">
    <source>
        <dbReference type="EMBL" id="SDF46480.1"/>
    </source>
</evidence>
<accession>A0A1G7LBQ9</accession>
<keyword evidence="1" id="KW-0812">Transmembrane</keyword>
<keyword evidence="1" id="KW-0472">Membrane</keyword>
<dbReference type="OrthoDB" id="1684459at2"/>
<evidence type="ECO:0000256" key="1">
    <source>
        <dbReference type="SAM" id="Phobius"/>
    </source>
</evidence>
<gene>
    <name evidence="2" type="ORF">SAMN05660235_01698</name>
</gene>
<dbReference type="EMBL" id="FNBU01000011">
    <property type="protein sequence ID" value="SDF46480.1"/>
    <property type="molecule type" value="Genomic_DNA"/>
</dbReference>
<protein>
    <submittedName>
        <fullName evidence="2">Uncharacterized protein</fullName>
    </submittedName>
</protein>
<dbReference type="AlphaFoldDB" id="A0A1G7LBQ9"/>
<keyword evidence="1" id="KW-1133">Transmembrane helix</keyword>
<keyword evidence="3" id="KW-1185">Reference proteome</keyword>
<reference evidence="3" key="1">
    <citation type="submission" date="2016-10" db="EMBL/GenBank/DDBJ databases">
        <authorList>
            <person name="Varghese N."/>
            <person name="Submissions S."/>
        </authorList>
    </citation>
    <scope>NUCLEOTIDE SEQUENCE [LARGE SCALE GENOMIC DNA]</scope>
    <source>
        <strain evidence="3">DSM 23256</strain>
    </source>
</reference>
<dbReference type="RefSeq" id="WP_093689919.1">
    <property type="nucleotide sequence ID" value="NZ_FNBU01000011.1"/>
</dbReference>
<dbReference type="STRING" id="1123285.SAMN05660235_01698"/>
<feature type="transmembrane region" description="Helical" evidence="1">
    <location>
        <begin position="94"/>
        <end position="110"/>
    </location>
</feature>